<evidence type="ECO:0000256" key="1">
    <source>
        <dbReference type="ARBA" id="ARBA00004304"/>
    </source>
</evidence>
<feature type="transmembrane region" description="Helical" evidence="19">
    <location>
        <begin position="213"/>
        <end position="234"/>
    </location>
</feature>
<evidence type="ECO:0000256" key="12">
    <source>
        <dbReference type="ARBA" id="ARBA00023006"/>
    </source>
</evidence>
<evidence type="ECO:0000256" key="3">
    <source>
        <dbReference type="ARBA" id="ARBA00004472"/>
    </source>
</evidence>
<evidence type="ECO:0000256" key="20">
    <source>
        <dbReference type="SAM" id="SignalP"/>
    </source>
</evidence>
<feature type="chain" id="PRO_5041922106" description="Autophagy-related protein 27" evidence="20">
    <location>
        <begin position="23"/>
        <end position="284"/>
    </location>
</feature>
<feature type="region of interest" description="Disordered" evidence="18">
    <location>
        <begin position="189"/>
        <end position="208"/>
    </location>
</feature>
<evidence type="ECO:0000256" key="4">
    <source>
        <dbReference type="ARBA" id="ARBA00004614"/>
    </source>
</evidence>
<keyword evidence="14" id="KW-0496">Mitochondrion</keyword>
<evidence type="ECO:0000256" key="5">
    <source>
        <dbReference type="ARBA" id="ARBA00005363"/>
    </source>
</evidence>
<dbReference type="PROSITE" id="PS51914">
    <property type="entry name" value="MRH"/>
    <property type="match status" value="1"/>
</dbReference>
<evidence type="ECO:0000256" key="18">
    <source>
        <dbReference type="SAM" id="MobiDB-lite"/>
    </source>
</evidence>
<evidence type="ECO:0000256" key="17">
    <source>
        <dbReference type="ARBA" id="ARBA00023329"/>
    </source>
</evidence>
<keyword evidence="23" id="KW-1185">Reference proteome</keyword>
<dbReference type="GO" id="GO:0031966">
    <property type="term" value="C:mitochondrial membrane"/>
    <property type="evidence" value="ECO:0007669"/>
    <property type="project" value="UniProtKB-SubCell"/>
</dbReference>
<keyword evidence="17" id="KW-0968">Cytoplasmic vesicle</keyword>
<keyword evidence="9 20" id="KW-0732">Signal</keyword>
<evidence type="ECO:0000256" key="7">
    <source>
        <dbReference type="ARBA" id="ARBA00022448"/>
    </source>
</evidence>
<comment type="similarity">
    <text evidence="5">Belongs to the ATG27 family.</text>
</comment>
<dbReference type="GO" id="GO:0006914">
    <property type="term" value="P:autophagy"/>
    <property type="evidence" value="ECO:0007669"/>
    <property type="project" value="UniProtKB-KW"/>
</dbReference>
<gene>
    <name evidence="22" type="ORF">FB45DRAFT_781933</name>
</gene>
<dbReference type="GO" id="GO:0000139">
    <property type="term" value="C:Golgi membrane"/>
    <property type="evidence" value="ECO:0007669"/>
    <property type="project" value="UniProtKB-SubCell"/>
</dbReference>
<dbReference type="Pfam" id="PF09451">
    <property type="entry name" value="ATG27"/>
    <property type="match status" value="1"/>
</dbReference>
<dbReference type="InterPro" id="IPR018939">
    <property type="entry name" value="Autophagy-rel_prot_27"/>
</dbReference>
<evidence type="ECO:0000256" key="6">
    <source>
        <dbReference type="ARBA" id="ARBA00013776"/>
    </source>
</evidence>
<evidence type="ECO:0000256" key="15">
    <source>
        <dbReference type="ARBA" id="ARBA00023136"/>
    </source>
</evidence>
<dbReference type="Gene3D" id="2.70.130.10">
    <property type="entry name" value="Mannose-6-phosphate receptor binding domain"/>
    <property type="match status" value="1"/>
</dbReference>
<evidence type="ECO:0000313" key="22">
    <source>
        <dbReference type="EMBL" id="KAJ7647314.1"/>
    </source>
</evidence>
<proteinExistence type="inferred from homology"/>
<dbReference type="GO" id="GO:0030659">
    <property type="term" value="C:cytoplasmic vesicle membrane"/>
    <property type="evidence" value="ECO:0007669"/>
    <property type="project" value="UniProtKB-SubCell"/>
</dbReference>
<evidence type="ECO:0000256" key="10">
    <source>
        <dbReference type="ARBA" id="ARBA00022927"/>
    </source>
</evidence>
<dbReference type="GO" id="GO:0015031">
    <property type="term" value="P:protein transport"/>
    <property type="evidence" value="ECO:0007669"/>
    <property type="project" value="UniProtKB-KW"/>
</dbReference>
<protein>
    <recommendedName>
        <fullName evidence="6">Autophagy-related protein 27</fullName>
    </recommendedName>
</protein>
<comment type="caution">
    <text evidence="22">The sequence shown here is derived from an EMBL/GenBank/DDBJ whole genome shotgun (WGS) entry which is preliminary data.</text>
</comment>
<comment type="subcellular location">
    <subcellularLocation>
        <location evidence="2">Cytoplasmic vesicle membrane</location>
        <topology evidence="2">Single-pass type I membrane protein</topology>
    </subcellularLocation>
    <subcellularLocation>
        <location evidence="4">Golgi apparatus membrane</location>
        <topology evidence="4">Single-pass type I membrane protein</topology>
    </subcellularLocation>
    <subcellularLocation>
        <location evidence="1">Mitochondrion membrane</location>
        <topology evidence="1">Single-pass membrane protein</topology>
    </subcellularLocation>
    <subcellularLocation>
        <location evidence="3">Preautophagosomal structure membrane</location>
        <topology evidence="3">Single-pass type I membrane protein</topology>
    </subcellularLocation>
</comment>
<keyword evidence="16" id="KW-1015">Disulfide bond</keyword>
<keyword evidence="15 19" id="KW-0472">Membrane</keyword>
<evidence type="ECO:0000256" key="11">
    <source>
        <dbReference type="ARBA" id="ARBA00022989"/>
    </source>
</evidence>
<feature type="domain" description="MRH" evidence="21">
    <location>
        <begin position="27"/>
        <end position="188"/>
    </location>
</feature>
<reference evidence="22" key="1">
    <citation type="submission" date="2023-03" db="EMBL/GenBank/DDBJ databases">
        <title>Massive genome expansion in bonnet fungi (Mycena s.s.) driven by repeated elements and novel gene families across ecological guilds.</title>
        <authorList>
            <consortium name="Lawrence Berkeley National Laboratory"/>
            <person name="Harder C.B."/>
            <person name="Miyauchi S."/>
            <person name="Viragh M."/>
            <person name="Kuo A."/>
            <person name="Thoen E."/>
            <person name="Andreopoulos B."/>
            <person name="Lu D."/>
            <person name="Skrede I."/>
            <person name="Drula E."/>
            <person name="Henrissat B."/>
            <person name="Morin E."/>
            <person name="Kohler A."/>
            <person name="Barry K."/>
            <person name="LaButti K."/>
            <person name="Morin E."/>
            <person name="Salamov A."/>
            <person name="Lipzen A."/>
            <person name="Mereny Z."/>
            <person name="Hegedus B."/>
            <person name="Baldrian P."/>
            <person name="Stursova M."/>
            <person name="Weitz H."/>
            <person name="Taylor A."/>
            <person name="Grigoriev I.V."/>
            <person name="Nagy L.G."/>
            <person name="Martin F."/>
            <person name="Kauserud H."/>
        </authorList>
    </citation>
    <scope>NUCLEOTIDE SEQUENCE</scope>
    <source>
        <strain evidence="22">9284</strain>
    </source>
</reference>
<evidence type="ECO:0000256" key="16">
    <source>
        <dbReference type="ARBA" id="ARBA00023157"/>
    </source>
</evidence>
<evidence type="ECO:0000313" key="23">
    <source>
        <dbReference type="Proteomes" id="UP001221142"/>
    </source>
</evidence>
<feature type="signal peptide" evidence="20">
    <location>
        <begin position="1"/>
        <end position="22"/>
    </location>
</feature>
<keyword evidence="7" id="KW-0813">Transport</keyword>
<evidence type="ECO:0000256" key="19">
    <source>
        <dbReference type="SAM" id="Phobius"/>
    </source>
</evidence>
<evidence type="ECO:0000256" key="2">
    <source>
        <dbReference type="ARBA" id="ARBA00004358"/>
    </source>
</evidence>
<dbReference type="Proteomes" id="UP001221142">
    <property type="component" value="Unassembled WGS sequence"/>
</dbReference>
<organism evidence="22 23">
    <name type="scientific">Roridomyces roridus</name>
    <dbReference type="NCBI Taxonomy" id="1738132"/>
    <lineage>
        <taxon>Eukaryota</taxon>
        <taxon>Fungi</taxon>
        <taxon>Dikarya</taxon>
        <taxon>Basidiomycota</taxon>
        <taxon>Agaricomycotina</taxon>
        <taxon>Agaricomycetes</taxon>
        <taxon>Agaricomycetidae</taxon>
        <taxon>Agaricales</taxon>
        <taxon>Marasmiineae</taxon>
        <taxon>Mycenaceae</taxon>
        <taxon>Roridomyces</taxon>
    </lineage>
</organism>
<evidence type="ECO:0000256" key="8">
    <source>
        <dbReference type="ARBA" id="ARBA00022692"/>
    </source>
</evidence>
<evidence type="ECO:0000259" key="21">
    <source>
        <dbReference type="PROSITE" id="PS51914"/>
    </source>
</evidence>
<keyword evidence="13" id="KW-0333">Golgi apparatus</keyword>
<dbReference type="InterPro" id="IPR044865">
    <property type="entry name" value="MRH_dom"/>
</dbReference>
<accession>A0AAD7FWT3</accession>
<name>A0AAD7FWT3_9AGAR</name>
<dbReference type="GO" id="GO:0034045">
    <property type="term" value="C:phagophore assembly site membrane"/>
    <property type="evidence" value="ECO:0007669"/>
    <property type="project" value="UniProtKB-SubCell"/>
</dbReference>
<sequence length="284" mass="31011">MILRRDLPLFLILLSLSTLVLGDDDSFDCHVQLGGLKYDLSHLEHKTVKHDHPSPPTREELVIDISLCSDLKIEDSIPKDDQCPTGTRICLTKINWKGEDTRVTAVVPVAQTATLQPSYATLPSAKGLSVVLYGSAYPHPINSTETQQSANISILCNPDAPTDSSPTYTSYDGGRLELEWVSPAGCGFQGDSDNDKDESKSPGNSSSGALSSVGWFFLVLLLAFAAYMGLGAYYQYSTYGASGLDLIPHRDFWMEVPYMLKDVVSHLCSTVRPRRSSRGGYIAV</sequence>
<keyword evidence="12" id="KW-0072">Autophagy</keyword>
<dbReference type="PANTHER" id="PTHR15071:SF13">
    <property type="entry name" value="AUTOPHAGY-RELATED PROTEIN 27"/>
    <property type="match status" value="1"/>
</dbReference>
<evidence type="ECO:0000256" key="9">
    <source>
        <dbReference type="ARBA" id="ARBA00022729"/>
    </source>
</evidence>
<evidence type="ECO:0000256" key="14">
    <source>
        <dbReference type="ARBA" id="ARBA00023128"/>
    </source>
</evidence>
<dbReference type="EMBL" id="JARKIF010000002">
    <property type="protein sequence ID" value="KAJ7647314.1"/>
    <property type="molecule type" value="Genomic_DNA"/>
</dbReference>
<keyword evidence="10" id="KW-0653">Protein transport</keyword>
<dbReference type="SUPFAM" id="SSF50911">
    <property type="entry name" value="Mannose 6-phosphate receptor domain"/>
    <property type="match status" value="1"/>
</dbReference>
<dbReference type="AlphaFoldDB" id="A0AAD7FWT3"/>
<keyword evidence="8 19" id="KW-0812">Transmembrane</keyword>
<dbReference type="InterPro" id="IPR009011">
    <property type="entry name" value="Man6P_isomerase_rcpt-bd_dom_sf"/>
</dbReference>
<keyword evidence="11 19" id="KW-1133">Transmembrane helix</keyword>
<dbReference type="PANTHER" id="PTHR15071">
    <property type="entry name" value="MANNOSE-6-PHOSPHATE RECEPTOR FAMILY MEMBER"/>
    <property type="match status" value="1"/>
</dbReference>
<evidence type="ECO:0000256" key="13">
    <source>
        <dbReference type="ARBA" id="ARBA00023034"/>
    </source>
</evidence>